<sequence>IKLGKYKIDLIYSDIIGLIPVLGYNRSRYLVTFIYNYSKLIAVYLIKAKGNITDSFIYFKKYYK</sequence>
<dbReference type="RefSeq" id="XP_024729788.1">
    <property type="nucleotide sequence ID" value="XM_024875865.1"/>
</dbReference>
<gene>
    <name evidence="1" type="ORF">K444DRAFT_542245</name>
</gene>
<name>A0A2J6SQ51_9HELO</name>
<proteinExistence type="predicted"/>
<evidence type="ECO:0000313" key="1">
    <source>
        <dbReference type="EMBL" id="PMD52884.1"/>
    </source>
</evidence>
<organism evidence="1 2">
    <name type="scientific">Hyaloscypha bicolor E</name>
    <dbReference type="NCBI Taxonomy" id="1095630"/>
    <lineage>
        <taxon>Eukaryota</taxon>
        <taxon>Fungi</taxon>
        <taxon>Dikarya</taxon>
        <taxon>Ascomycota</taxon>
        <taxon>Pezizomycotina</taxon>
        <taxon>Leotiomycetes</taxon>
        <taxon>Helotiales</taxon>
        <taxon>Hyaloscyphaceae</taxon>
        <taxon>Hyaloscypha</taxon>
        <taxon>Hyaloscypha bicolor</taxon>
    </lineage>
</organism>
<dbReference type="Proteomes" id="UP000235371">
    <property type="component" value="Unassembled WGS sequence"/>
</dbReference>
<dbReference type="InParanoid" id="A0A2J6SQ51"/>
<dbReference type="OrthoDB" id="413361at2759"/>
<evidence type="ECO:0000313" key="2">
    <source>
        <dbReference type="Proteomes" id="UP000235371"/>
    </source>
</evidence>
<accession>A0A2J6SQ51</accession>
<evidence type="ECO:0008006" key="3">
    <source>
        <dbReference type="Google" id="ProtNLM"/>
    </source>
</evidence>
<feature type="non-terminal residue" evidence="1">
    <location>
        <position position="1"/>
    </location>
</feature>
<keyword evidence="2" id="KW-1185">Reference proteome</keyword>
<protein>
    <recommendedName>
        <fullName evidence="3">Integrase catalytic domain-containing protein</fullName>
    </recommendedName>
</protein>
<dbReference type="AlphaFoldDB" id="A0A2J6SQ51"/>
<reference evidence="1 2" key="1">
    <citation type="submission" date="2016-04" db="EMBL/GenBank/DDBJ databases">
        <title>A degradative enzymes factory behind the ericoid mycorrhizal symbiosis.</title>
        <authorList>
            <consortium name="DOE Joint Genome Institute"/>
            <person name="Martino E."/>
            <person name="Morin E."/>
            <person name="Grelet G."/>
            <person name="Kuo A."/>
            <person name="Kohler A."/>
            <person name="Daghino S."/>
            <person name="Barry K."/>
            <person name="Choi C."/>
            <person name="Cichocki N."/>
            <person name="Clum A."/>
            <person name="Copeland A."/>
            <person name="Hainaut M."/>
            <person name="Haridas S."/>
            <person name="Labutti K."/>
            <person name="Lindquist E."/>
            <person name="Lipzen A."/>
            <person name="Khouja H.-R."/>
            <person name="Murat C."/>
            <person name="Ohm R."/>
            <person name="Olson A."/>
            <person name="Spatafora J."/>
            <person name="Veneault-Fourrey C."/>
            <person name="Henrissat B."/>
            <person name="Grigoriev I."/>
            <person name="Martin F."/>
            <person name="Perotto S."/>
        </authorList>
    </citation>
    <scope>NUCLEOTIDE SEQUENCE [LARGE SCALE GENOMIC DNA]</scope>
    <source>
        <strain evidence="1 2">E</strain>
    </source>
</reference>
<dbReference type="GeneID" id="36583944"/>
<dbReference type="EMBL" id="KZ613895">
    <property type="protein sequence ID" value="PMD52884.1"/>
    <property type="molecule type" value="Genomic_DNA"/>
</dbReference>